<evidence type="ECO:0000313" key="2">
    <source>
        <dbReference type="Proteomes" id="UP000186601"/>
    </source>
</evidence>
<protein>
    <submittedName>
        <fullName evidence="1">Uncharacterized protein</fullName>
    </submittedName>
</protein>
<gene>
    <name evidence="1" type="ORF">PHLCEN_2v12113</name>
</gene>
<dbReference type="AlphaFoldDB" id="A0A2R6NI22"/>
<accession>A0A2R6NI22</accession>
<dbReference type="EMBL" id="MLYV02001229">
    <property type="protein sequence ID" value="PSR72009.1"/>
    <property type="molecule type" value="Genomic_DNA"/>
</dbReference>
<dbReference type="Proteomes" id="UP000186601">
    <property type="component" value="Unassembled WGS sequence"/>
</dbReference>
<comment type="caution">
    <text evidence="1">The sequence shown here is derived from an EMBL/GenBank/DDBJ whole genome shotgun (WGS) entry which is preliminary data.</text>
</comment>
<organism evidence="1 2">
    <name type="scientific">Hermanssonia centrifuga</name>
    <dbReference type="NCBI Taxonomy" id="98765"/>
    <lineage>
        <taxon>Eukaryota</taxon>
        <taxon>Fungi</taxon>
        <taxon>Dikarya</taxon>
        <taxon>Basidiomycota</taxon>
        <taxon>Agaricomycotina</taxon>
        <taxon>Agaricomycetes</taxon>
        <taxon>Polyporales</taxon>
        <taxon>Meruliaceae</taxon>
        <taxon>Hermanssonia</taxon>
    </lineage>
</organism>
<reference evidence="1 2" key="1">
    <citation type="submission" date="2018-02" db="EMBL/GenBank/DDBJ databases">
        <title>Genome sequence of the basidiomycete white-rot fungus Phlebia centrifuga.</title>
        <authorList>
            <person name="Granchi Z."/>
            <person name="Peng M."/>
            <person name="de Vries R.P."/>
            <person name="Hilden K."/>
            <person name="Makela M.R."/>
            <person name="Grigoriev I."/>
            <person name="Riley R."/>
        </authorList>
    </citation>
    <scope>NUCLEOTIDE SEQUENCE [LARGE SCALE GENOMIC DNA]</scope>
    <source>
        <strain evidence="1 2">FBCC195</strain>
    </source>
</reference>
<sequence length="119" mass="13327">MSSSVNASVNPFAVLLERSPTRELHSVHRQNRDGTQLALLRDESIPLLCDPILSEIVANDPADLSLDQRHNLTIWTRPTPQVRDLVVHIQDRLKEAIGEAKGSKLSKTNNKGLQLIYKI</sequence>
<keyword evidence="2" id="KW-1185">Reference proteome</keyword>
<proteinExistence type="predicted"/>
<evidence type="ECO:0000313" key="1">
    <source>
        <dbReference type="EMBL" id="PSR72009.1"/>
    </source>
</evidence>
<name>A0A2R6NI22_9APHY</name>